<dbReference type="HOGENOM" id="CLU_005281_4_0_7"/>
<proteinExistence type="inferred from homology"/>
<dbReference type="GO" id="GO:0003723">
    <property type="term" value="F:RNA binding"/>
    <property type="evidence" value="ECO:0007669"/>
    <property type="project" value="InterPro"/>
</dbReference>
<dbReference type="eggNOG" id="COG0585">
    <property type="taxonomic scope" value="Bacteria"/>
</dbReference>
<comment type="similarity">
    <text evidence="1 4">Belongs to the pseudouridine synthase TruD family.</text>
</comment>
<dbReference type="GO" id="GO:0031119">
    <property type="term" value="P:tRNA pseudouridine synthesis"/>
    <property type="evidence" value="ECO:0007669"/>
    <property type="project" value="UniProtKB-UniRule"/>
</dbReference>
<dbReference type="InterPro" id="IPR043165">
    <property type="entry name" value="TruD_insert_sf"/>
</dbReference>
<dbReference type="InterPro" id="IPR020119">
    <property type="entry name" value="PsdUridine_synth_TruD_CS"/>
</dbReference>
<dbReference type="Proteomes" id="UP000009047">
    <property type="component" value="Chromosome"/>
</dbReference>
<sequence>MPRALPYVTADLPGVGGELKAEPSHFVVEELPLYAPDGQGEHIYVNLTRQGLTTKDVCRALAKALGLSEDAIGVAGQKDKHAITTQTFSAHLPDMPEETARQLIEANLSARVNWTSRHHNKLKLGHLLGNRFRILLSRPDDGAQEKAAAVAQALARRGLPNFFGPQRFGLDGDNAAKGRQAVLGHGPRDKWLRKLLCSAYQSQLFNTWLSRRMADGLFDRLLIGDVAKKTDTGGIFNVEDPDAEQPRLDDGRITYTGPIYGGKMLWAKDEAGQRERQILAEEDIGEADFKRARLSGSRRPARLVLDELRVEPTDQGLAFDFALPKGSYATVVLREFMKSEPHAPQAD</sequence>
<dbReference type="Gene3D" id="3.30.2340.10">
    <property type="entry name" value="TruD, insertion domain"/>
    <property type="match status" value="1"/>
</dbReference>
<evidence type="ECO:0000313" key="7">
    <source>
        <dbReference type="Proteomes" id="UP000009047"/>
    </source>
</evidence>
<dbReference type="Gene3D" id="3.30.2350.20">
    <property type="entry name" value="TruD, catalytic domain"/>
    <property type="match status" value="1"/>
</dbReference>
<evidence type="ECO:0000256" key="4">
    <source>
        <dbReference type="HAMAP-Rule" id="MF_01082"/>
    </source>
</evidence>
<dbReference type="InterPro" id="IPR042214">
    <property type="entry name" value="TruD_catalytic"/>
</dbReference>
<evidence type="ECO:0000256" key="3">
    <source>
        <dbReference type="ARBA" id="ARBA00023235"/>
    </source>
</evidence>
<keyword evidence="2 4" id="KW-0819">tRNA processing</keyword>
<reference evidence="6 7" key="1">
    <citation type="journal article" date="2010" name="Stand. Genomic Sci.">
        <title>Complete genome sequence of Desulfarculus baarsii type strain (2st14).</title>
        <authorList>
            <person name="Sun H."/>
            <person name="Spring S."/>
            <person name="Lapidus A."/>
            <person name="Davenport K."/>
            <person name="Del Rio T.G."/>
            <person name="Tice H."/>
            <person name="Nolan M."/>
            <person name="Copeland A."/>
            <person name="Cheng J.F."/>
            <person name="Lucas S."/>
            <person name="Tapia R."/>
            <person name="Goodwin L."/>
            <person name="Pitluck S."/>
            <person name="Ivanova N."/>
            <person name="Pagani I."/>
            <person name="Mavromatis K."/>
            <person name="Ovchinnikova G."/>
            <person name="Pati A."/>
            <person name="Chen A."/>
            <person name="Palaniappan K."/>
            <person name="Hauser L."/>
            <person name="Chang Y.J."/>
            <person name="Jeffries C.D."/>
            <person name="Detter J.C."/>
            <person name="Han C."/>
            <person name="Rohde M."/>
            <person name="Brambilla E."/>
            <person name="Goker M."/>
            <person name="Woyke T."/>
            <person name="Bristow J."/>
            <person name="Eisen J.A."/>
            <person name="Markowitz V."/>
            <person name="Hugenholtz P."/>
            <person name="Kyrpides N.C."/>
            <person name="Klenk H.P."/>
            <person name="Land M."/>
        </authorList>
    </citation>
    <scope>NUCLEOTIDE SEQUENCE [LARGE SCALE GENOMIC DNA]</scope>
    <source>
        <strain evidence="7">ATCC 33931 / DSM 2075 / LMG 7858 / VKM B-1802 / 2st14</strain>
    </source>
</reference>
<evidence type="ECO:0000313" key="6">
    <source>
        <dbReference type="EMBL" id="ADK84410.1"/>
    </source>
</evidence>
<dbReference type="PROSITE" id="PS50984">
    <property type="entry name" value="TRUD"/>
    <property type="match status" value="1"/>
</dbReference>
<dbReference type="KEGG" id="dbr:Deba_1042"/>
<protein>
    <recommendedName>
        <fullName evidence="4">tRNA pseudouridine synthase D</fullName>
        <ecNumber evidence="4">5.4.99.27</ecNumber>
    </recommendedName>
    <alternativeName>
        <fullName evidence="4">tRNA pseudouridine(13) synthase</fullName>
    </alternativeName>
    <alternativeName>
        <fullName evidence="4">tRNA pseudouridylate synthase D</fullName>
    </alternativeName>
    <alternativeName>
        <fullName evidence="4">tRNA-uridine isomerase D</fullName>
    </alternativeName>
</protein>
<dbReference type="GO" id="GO:0005829">
    <property type="term" value="C:cytosol"/>
    <property type="evidence" value="ECO:0007669"/>
    <property type="project" value="TreeGrafter"/>
</dbReference>
<dbReference type="OrthoDB" id="1550679at2"/>
<dbReference type="PROSITE" id="PS01268">
    <property type="entry name" value="UPF0024"/>
    <property type="match status" value="1"/>
</dbReference>
<dbReference type="RefSeq" id="WP_013257864.1">
    <property type="nucleotide sequence ID" value="NC_014365.1"/>
</dbReference>
<dbReference type="InterPro" id="IPR050170">
    <property type="entry name" value="TruD_pseudoU_synthase"/>
</dbReference>
<dbReference type="STRING" id="644282.Deba_1042"/>
<feature type="active site" description="Nucleophile" evidence="4">
    <location>
        <position position="79"/>
    </location>
</feature>
<organism evidence="6 7">
    <name type="scientific">Desulfarculus baarsii (strain ATCC 33931 / DSM 2075 / LMG 7858 / VKM B-1802 / 2st14)</name>
    <dbReference type="NCBI Taxonomy" id="644282"/>
    <lineage>
        <taxon>Bacteria</taxon>
        <taxon>Pseudomonadati</taxon>
        <taxon>Thermodesulfobacteriota</taxon>
        <taxon>Desulfarculia</taxon>
        <taxon>Desulfarculales</taxon>
        <taxon>Desulfarculaceae</taxon>
        <taxon>Desulfarculus</taxon>
    </lineage>
</organism>
<keyword evidence="7" id="KW-1185">Reference proteome</keyword>
<dbReference type="PANTHER" id="PTHR47811:SF1">
    <property type="entry name" value="TRNA PSEUDOURIDINE SYNTHASE D"/>
    <property type="match status" value="1"/>
</dbReference>
<dbReference type="SUPFAM" id="SSF55120">
    <property type="entry name" value="Pseudouridine synthase"/>
    <property type="match status" value="1"/>
</dbReference>
<dbReference type="InterPro" id="IPR020103">
    <property type="entry name" value="PsdUridine_synth_cat_dom_sf"/>
</dbReference>
<dbReference type="InterPro" id="IPR011760">
    <property type="entry name" value="PsdUridine_synth_TruD_insert"/>
</dbReference>
<dbReference type="HAMAP" id="MF_01082">
    <property type="entry name" value="TruD"/>
    <property type="match status" value="1"/>
</dbReference>
<dbReference type="InterPro" id="IPR001656">
    <property type="entry name" value="PsdUridine_synth_TruD"/>
</dbReference>
<gene>
    <name evidence="4" type="primary">truD</name>
    <name evidence="6" type="ordered locus">Deba_1042</name>
</gene>
<keyword evidence="3 4" id="KW-0413">Isomerase</keyword>
<evidence type="ECO:0000256" key="1">
    <source>
        <dbReference type="ARBA" id="ARBA00007953"/>
    </source>
</evidence>
<dbReference type="AlphaFoldDB" id="E1QII7"/>
<name>E1QII7_DESB2</name>
<evidence type="ECO:0000256" key="2">
    <source>
        <dbReference type="ARBA" id="ARBA00022694"/>
    </source>
</evidence>
<comment type="catalytic activity">
    <reaction evidence="4">
        <text>uridine(13) in tRNA = pseudouridine(13) in tRNA</text>
        <dbReference type="Rhea" id="RHEA:42540"/>
        <dbReference type="Rhea" id="RHEA-COMP:10105"/>
        <dbReference type="Rhea" id="RHEA-COMP:10106"/>
        <dbReference type="ChEBI" id="CHEBI:65314"/>
        <dbReference type="ChEBI" id="CHEBI:65315"/>
        <dbReference type="EC" id="5.4.99.27"/>
    </reaction>
</comment>
<feature type="domain" description="TRUD" evidence="5">
    <location>
        <begin position="158"/>
        <end position="303"/>
    </location>
</feature>
<dbReference type="Pfam" id="PF01142">
    <property type="entry name" value="TruD"/>
    <property type="match status" value="2"/>
</dbReference>
<dbReference type="PANTHER" id="PTHR47811">
    <property type="entry name" value="TRNA PSEUDOURIDINE SYNTHASE D"/>
    <property type="match status" value="1"/>
</dbReference>
<dbReference type="EMBL" id="CP002085">
    <property type="protein sequence ID" value="ADK84410.1"/>
    <property type="molecule type" value="Genomic_DNA"/>
</dbReference>
<evidence type="ECO:0000259" key="5">
    <source>
        <dbReference type="PROSITE" id="PS50984"/>
    </source>
</evidence>
<accession>E1QII7</accession>
<dbReference type="EC" id="5.4.99.27" evidence="4"/>
<comment type="function">
    <text evidence="4">Responsible for synthesis of pseudouridine from uracil-13 in transfer RNAs.</text>
</comment>
<dbReference type="GO" id="GO:0160150">
    <property type="term" value="F:tRNA pseudouridine(13) synthase activity"/>
    <property type="evidence" value="ECO:0007669"/>
    <property type="project" value="UniProtKB-EC"/>
</dbReference>